<organism evidence="2 3">
    <name type="scientific">Corchorus olitorius</name>
    <dbReference type="NCBI Taxonomy" id="93759"/>
    <lineage>
        <taxon>Eukaryota</taxon>
        <taxon>Viridiplantae</taxon>
        <taxon>Streptophyta</taxon>
        <taxon>Embryophyta</taxon>
        <taxon>Tracheophyta</taxon>
        <taxon>Spermatophyta</taxon>
        <taxon>Magnoliopsida</taxon>
        <taxon>eudicotyledons</taxon>
        <taxon>Gunneridae</taxon>
        <taxon>Pentapetalae</taxon>
        <taxon>rosids</taxon>
        <taxon>malvids</taxon>
        <taxon>Malvales</taxon>
        <taxon>Malvaceae</taxon>
        <taxon>Grewioideae</taxon>
        <taxon>Apeibeae</taxon>
        <taxon>Corchorus</taxon>
    </lineage>
</organism>
<name>A0A1R3H3P5_9ROSI</name>
<feature type="compositionally biased region" description="Low complexity" evidence="1">
    <location>
        <begin position="1"/>
        <end position="13"/>
    </location>
</feature>
<feature type="compositionally biased region" description="Polar residues" evidence="1">
    <location>
        <begin position="32"/>
        <end position="42"/>
    </location>
</feature>
<dbReference type="Proteomes" id="UP000187203">
    <property type="component" value="Unassembled WGS sequence"/>
</dbReference>
<protein>
    <recommendedName>
        <fullName evidence="4">AT hook, DNA-binding motif-containing protein</fullName>
    </recommendedName>
</protein>
<dbReference type="InterPro" id="IPR045881">
    <property type="entry name" value="MNM1-like"/>
</dbReference>
<dbReference type="PANTHER" id="PTHR34682">
    <property type="entry name" value="AT HOOK MOTIF-CONTAINING PROTEIN"/>
    <property type="match status" value="1"/>
</dbReference>
<dbReference type="PANTHER" id="PTHR34682:SF3">
    <property type="entry name" value="AT HOOK MOTIF-CONTAINING PROTEIN"/>
    <property type="match status" value="1"/>
</dbReference>
<comment type="caution">
    <text evidence="2">The sequence shown here is derived from an EMBL/GenBank/DDBJ whole genome shotgun (WGS) entry which is preliminary data.</text>
</comment>
<evidence type="ECO:0000313" key="3">
    <source>
        <dbReference type="Proteomes" id="UP000187203"/>
    </source>
</evidence>
<sequence length="432" mass="45738">MSSQNQGASLSSSVDPPMKRKRGRPRKDESVQGDSTSLTPASDSLKKNKQTMGISNPASDEMVGQVVSGVIEGSFDAGYLLNVKVGDTDTNLRGVVFLPGRFTPITAANDVAPHAKMYTRKEIPIPFVNSQSQLHSVGPPSGKNEKPVEHKNDAPNLPDQSLHTGLQSGATAASESQSASIPIPLATNLPINDPGLPPVQKVLQEQIIDSGLQNDKAIGVDQSLQGFEAFKLIKGPNIDLETPKASEPVSATLTATLPVTETVNLKPQVEHQGMSSGLKTQELVHDGVKSIDLCNNQTLNFPEPQPQVMASKPTGINMFDKQTFSRQEIDISQDTQLELAKKILSGDNTPRMDGFTTGDAATATVPAPCSASMTSLPIMIFGAETIPCEPKPATEESLFPRMAAPEVSSSSIAANTISVECNAKDAIPPAQS</sequence>
<feature type="region of interest" description="Disordered" evidence="1">
    <location>
        <begin position="1"/>
        <end position="57"/>
    </location>
</feature>
<evidence type="ECO:0008006" key="4">
    <source>
        <dbReference type="Google" id="ProtNLM"/>
    </source>
</evidence>
<gene>
    <name evidence="2" type="ORF">COLO4_31756</name>
</gene>
<proteinExistence type="predicted"/>
<evidence type="ECO:0000313" key="2">
    <source>
        <dbReference type="EMBL" id="OMO64880.1"/>
    </source>
</evidence>
<dbReference type="EMBL" id="AWUE01020871">
    <property type="protein sequence ID" value="OMO64880.1"/>
    <property type="molecule type" value="Genomic_DNA"/>
</dbReference>
<feature type="compositionally biased region" description="Polar residues" evidence="1">
    <location>
        <begin position="158"/>
        <end position="178"/>
    </location>
</feature>
<reference evidence="3" key="1">
    <citation type="submission" date="2013-09" db="EMBL/GenBank/DDBJ databases">
        <title>Corchorus olitorius genome sequencing.</title>
        <authorList>
            <person name="Alam M."/>
            <person name="Haque M.S."/>
            <person name="Islam M.S."/>
            <person name="Emdad E.M."/>
            <person name="Islam M.M."/>
            <person name="Ahmed B."/>
            <person name="Halim A."/>
            <person name="Hossen Q.M.M."/>
            <person name="Hossain M.Z."/>
            <person name="Ahmed R."/>
            <person name="Khan M.M."/>
            <person name="Islam R."/>
            <person name="Rashid M.M."/>
            <person name="Khan S.A."/>
            <person name="Rahman M.S."/>
            <person name="Alam M."/>
            <person name="Yahiya A.S."/>
            <person name="Khan M.S."/>
            <person name="Azam M.S."/>
            <person name="Haque T."/>
            <person name="Lashkar M.Z.H."/>
            <person name="Akhand A.I."/>
            <person name="Morshed G."/>
            <person name="Roy S."/>
            <person name="Uddin K.S."/>
            <person name="Rabeya T."/>
            <person name="Hossain A.S."/>
            <person name="Chowdhury A."/>
            <person name="Snigdha A.R."/>
            <person name="Mortoza M.S."/>
            <person name="Matin S.A."/>
            <person name="Hoque S.M.E."/>
            <person name="Islam M.K."/>
            <person name="Roy D.K."/>
            <person name="Haider R."/>
            <person name="Moosa M.M."/>
            <person name="Elias S.M."/>
            <person name="Hasan A.M."/>
            <person name="Jahan S."/>
            <person name="Shafiuddin M."/>
            <person name="Mahmood N."/>
            <person name="Shommy N.S."/>
        </authorList>
    </citation>
    <scope>NUCLEOTIDE SEQUENCE [LARGE SCALE GENOMIC DNA]</scope>
    <source>
        <strain evidence="3">cv. O-4</strain>
    </source>
</reference>
<accession>A0A1R3H3P5</accession>
<feature type="region of interest" description="Disordered" evidence="1">
    <location>
        <begin position="131"/>
        <end position="178"/>
    </location>
</feature>
<dbReference type="STRING" id="93759.A0A1R3H3P5"/>
<keyword evidence="3" id="KW-1185">Reference proteome</keyword>
<dbReference type="AlphaFoldDB" id="A0A1R3H3P5"/>
<dbReference type="OrthoDB" id="1919336at2759"/>
<feature type="compositionally biased region" description="Basic and acidic residues" evidence="1">
    <location>
        <begin position="143"/>
        <end position="153"/>
    </location>
</feature>
<evidence type="ECO:0000256" key="1">
    <source>
        <dbReference type="SAM" id="MobiDB-lite"/>
    </source>
</evidence>